<keyword evidence="12" id="KW-1133">Transmembrane helix</keyword>
<dbReference type="PROSITE" id="PS50110">
    <property type="entry name" value="RESPONSE_REGULATORY"/>
    <property type="match status" value="1"/>
</dbReference>
<keyword evidence="8" id="KW-0843">Virulence</keyword>
<dbReference type="SUPFAM" id="SSF52172">
    <property type="entry name" value="CheY-like"/>
    <property type="match status" value="1"/>
</dbReference>
<feature type="domain" description="Histidine kinase" evidence="13">
    <location>
        <begin position="251"/>
        <end position="471"/>
    </location>
</feature>
<evidence type="ECO:0000256" key="4">
    <source>
        <dbReference type="ARBA" id="ARBA00022679"/>
    </source>
</evidence>
<keyword evidence="16" id="KW-1185">Reference proteome</keyword>
<keyword evidence="3 11" id="KW-0597">Phosphoprotein</keyword>
<dbReference type="InterPro" id="IPR036097">
    <property type="entry name" value="HisK_dim/P_sf"/>
</dbReference>
<evidence type="ECO:0000256" key="10">
    <source>
        <dbReference type="ARBA" id="ARBA00070152"/>
    </source>
</evidence>
<evidence type="ECO:0000256" key="7">
    <source>
        <dbReference type="ARBA" id="ARBA00023012"/>
    </source>
</evidence>
<feature type="modified residue" description="4-aspartylphosphate" evidence="11">
    <location>
        <position position="542"/>
    </location>
</feature>
<dbReference type="Gene3D" id="3.40.50.2300">
    <property type="match status" value="1"/>
</dbReference>
<dbReference type="OrthoDB" id="8887826at2"/>
<evidence type="ECO:0000256" key="8">
    <source>
        <dbReference type="ARBA" id="ARBA00023026"/>
    </source>
</evidence>
<protein>
    <recommendedName>
        <fullName evidence="10">Virulence sensor protein BvgS</fullName>
        <ecNumber evidence="2">2.7.13.3</ecNumber>
    </recommendedName>
</protein>
<dbReference type="PANTHER" id="PTHR43047">
    <property type="entry name" value="TWO-COMPONENT HISTIDINE PROTEIN KINASE"/>
    <property type="match status" value="1"/>
</dbReference>
<dbReference type="Gene3D" id="1.10.287.130">
    <property type="match status" value="1"/>
</dbReference>
<dbReference type="InterPro" id="IPR003661">
    <property type="entry name" value="HisK_dim/P_dom"/>
</dbReference>
<dbReference type="InterPro" id="IPR011006">
    <property type="entry name" value="CheY-like_superfamily"/>
</dbReference>
<evidence type="ECO:0000313" key="16">
    <source>
        <dbReference type="Proteomes" id="UP000280434"/>
    </source>
</evidence>
<evidence type="ECO:0000259" key="14">
    <source>
        <dbReference type="PROSITE" id="PS50110"/>
    </source>
</evidence>
<evidence type="ECO:0000313" key="15">
    <source>
        <dbReference type="EMBL" id="RKP52239.1"/>
    </source>
</evidence>
<evidence type="ECO:0000259" key="13">
    <source>
        <dbReference type="PROSITE" id="PS50109"/>
    </source>
</evidence>
<dbReference type="InterPro" id="IPR001789">
    <property type="entry name" value="Sig_transdc_resp-reg_receiver"/>
</dbReference>
<organism evidence="15 16">
    <name type="scientific">Trinickia fusca</name>
    <dbReference type="NCBI Taxonomy" id="2419777"/>
    <lineage>
        <taxon>Bacteria</taxon>
        <taxon>Pseudomonadati</taxon>
        <taxon>Pseudomonadota</taxon>
        <taxon>Betaproteobacteria</taxon>
        <taxon>Burkholderiales</taxon>
        <taxon>Burkholderiaceae</taxon>
        <taxon>Trinickia</taxon>
    </lineage>
</organism>
<dbReference type="Proteomes" id="UP000280434">
    <property type="component" value="Unassembled WGS sequence"/>
</dbReference>
<dbReference type="Pfam" id="PF02518">
    <property type="entry name" value="HATPase_c"/>
    <property type="match status" value="1"/>
</dbReference>
<evidence type="ECO:0000256" key="2">
    <source>
        <dbReference type="ARBA" id="ARBA00012438"/>
    </source>
</evidence>
<evidence type="ECO:0000256" key="12">
    <source>
        <dbReference type="SAM" id="Phobius"/>
    </source>
</evidence>
<feature type="domain" description="Response regulatory" evidence="14">
    <location>
        <begin position="493"/>
        <end position="611"/>
    </location>
</feature>
<dbReference type="SMART" id="SM00448">
    <property type="entry name" value="REC"/>
    <property type="match status" value="1"/>
</dbReference>
<dbReference type="Gene3D" id="3.30.565.10">
    <property type="entry name" value="Histidine kinase-like ATPase, C-terminal domain"/>
    <property type="match status" value="1"/>
</dbReference>
<dbReference type="CDD" id="cd17546">
    <property type="entry name" value="REC_hyHK_CKI1_RcsC-like"/>
    <property type="match status" value="1"/>
</dbReference>
<dbReference type="AlphaFoldDB" id="A0A494XVZ0"/>
<keyword evidence="4" id="KW-0808">Transferase</keyword>
<comment type="catalytic activity">
    <reaction evidence="1">
        <text>ATP + protein L-histidine = ADP + protein N-phospho-L-histidine.</text>
        <dbReference type="EC" id="2.7.13.3"/>
    </reaction>
</comment>
<evidence type="ECO:0000256" key="1">
    <source>
        <dbReference type="ARBA" id="ARBA00000085"/>
    </source>
</evidence>
<evidence type="ECO:0000256" key="11">
    <source>
        <dbReference type="PROSITE-ProRule" id="PRU00169"/>
    </source>
</evidence>
<feature type="transmembrane region" description="Helical" evidence="12">
    <location>
        <begin position="192"/>
        <end position="214"/>
    </location>
</feature>
<dbReference type="FunFam" id="3.30.565.10:FF:000010">
    <property type="entry name" value="Sensor histidine kinase RcsC"/>
    <property type="match status" value="1"/>
</dbReference>
<keyword evidence="12" id="KW-0472">Membrane</keyword>
<dbReference type="CDD" id="cd00082">
    <property type="entry name" value="HisKA"/>
    <property type="match status" value="1"/>
</dbReference>
<dbReference type="InterPro" id="IPR003594">
    <property type="entry name" value="HATPase_dom"/>
</dbReference>
<dbReference type="InterPro" id="IPR005467">
    <property type="entry name" value="His_kinase_dom"/>
</dbReference>
<dbReference type="SUPFAM" id="SSF47384">
    <property type="entry name" value="Homodimeric domain of signal transducing histidine kinase"/>
    <property type="match status" value="1"/>
</dbReference>
<dbReference type="SMART" id="SM00387">
    <property type="entry name" value="HATPase_c"/>
    <property type="match status" value="1"/>
</dbReference>
<dbReference type="InterPro" id="IPR004358">
    <property type="entry name" value="Sig_transdc_His_kin-like_C"/>
</dbReference>
<evidence type="ECO:0000256" key="5">
    <source>
        <dbReference type="ARBA" id="ARBA00022729"/>
    </source>
</evidence>
<dbReference type="InterPro" id="IPR036890">
    <property type="entry name" value="HATPase_C_sf"/>
</dbReference>
<keyword evidence="5" id="KW-0732">Signal</keyword>
<dbReference type="GO" id="GO:0000155">
    <property type="term" value="F:phosphorelay sensor kinase activity"/>
    <property type="evidence" value="ECO:0007669"/>
    <property type="project" value="InterPro"/>
</dbReference>
<feature type="transmembrane region" description="Helical" evidence="12">
    <location>
        <begin position="20"/>
        <end position="39"/>
    </location>
</feature>
<evidence type="ECO:0000256" key="3">
    <source>
        <dbReference type="ARBA" id="ARBA00022553"/>
    </source>
</evidence>
<proteinExistence type="predicted"/>
<keyword evidence="12" id="KW-0812">Transmembrane</keyword>
<gene>
    <name evidence="15" type="ORF">D7S89_01490</name>
</gene>
<dbReference type="Pfam" id="PF00512">
    <property type="entry name" value="HisKA"/>
    <property type="match status" value="1"/>
</dbReference>
<dbReference type="PROSITE" id="PS50109">
    <property type="entry name" value="HIS_KIN"/>
    <property type="match status" value="1"/>
</dbReference>
<reference evidence="15 16" key="1">
    <citation type="submission" date="2018-10" db="EMBL/GenBank/DDBJ databases">
        <title>Paraburkholderia sp. 7MK8-2, isolated from soil.</title>
        <authorList>
            <person name="Gao Z.-H."/>
            <person name="Qiu L.-H."/>
        </authorList>
    </citation>
    <scope>NUCLEOTIDE SEQUENCE [LARGE SCALE GENOMIC DNA]</scope>
    <source>
        <strain evidence="15 16">7MK8-2</strain>
    </source>
</reference>
<dbReference type="Pfam" id="PF00072">
    <property type="entry name" value="Response_reg"/>
    <property type="match status" value="1"/>
</dbReference>
<keyword evidence="7" id="KW-0902">Two-component regulatory system</keyword>
<dbReference type="PRINTS" id="PR00344">
    <property type="entry name" value="BCTRLSENSOR"/>
</dbReference>
<dbReference type="SUPFAM" id="SSF55874">
    <property type="entry name" value="ATPase domain of HSP90 chaperone/DNA topoisomerase II/histidine kinase"/>
    <property type="match status" value="1"/>
</dbReference>
<comment type="caution">
    <text evidence="15">The sequence shown here is derived from an EMBL/GenBank/DDBJ whole genome shotgun (WGS) entry which is preliminary data.</text>
</comment>
<accession>A0A494XVZ0</accession>
<name>A0A494XVZ0_9BURK</name>
<evidence type="ECO:0000256" key="9">
    <source>
        <dbReference type="ARBA" id="ARBA00058004"/>
    </source>
</evidence>
<dbReference type="CDD" id="cd16922">
    <property type="entry name" value="HATPase_EvgS-ArcB-TorS-like"/>
    <property type="match status" value="1"/>
</dbReference>
<sequence>MAGHEDRRQMMRSTWLPSHVAVALVCLMILLTATLTHFLRDLLLAPERVSAITGPQEGYYWTAAQYQIALLQLENQALVYASGKEHDADALRMRYEILQSKFRILASPSELNRFFREVPDYEASRTALETLMDRLDADIATITSNPRAIDALLADIQGARPIVNTFASNTRAVEIKRREIAFADFHAKRRAIFVNGAVLLCLFAVAVLLLIVAFRRYRDVIRQQRIALEAEHRATDAARSTIRAKNAFLAMVSHELRTPLQSITAAVDVLADSLQGTHETRVLKRLESASLQLTTQMKDLTDYVRLEVGSLELRHVPFFVAALIERALNDALPLAERKGLVLRSSNEAASVGYLSDPERISQILANLLTNAIKYTERGEILLRVFTTRRDAQSDTLTIEVTDTGAGIASDKLEQIFEPFTRLDQSSTRLHDGFGMGLSIVKGLVALLQGEVAATSRIGEGSSFRVTIALTRDATHASDDLAESVAVAQPARCRVLVVDDNEAAREAFGDLLGKLDVVHESASNADEALARLASTRFDLVLLDIEMPGKDGRAVAREVKRRPGPNRETRIVAISAHAPELADADSEARHLFNEYLLKPVRLHTLRALLADIANTKEPR</sequence>
<dbReference type="SMART" id="SM00388">
    <property type="entry name" value="HisKA"/>
    <property type="match status" value="1"/>
</dbReference>
<comment type="function">
    <text evidence="9">Member of the two-component regulatory system BvgS/BvgA. Phosphorylates BvgA via a four-step phosphorelay in response to environmental signals.</text>
</comment>
<dbReference type="EC" id="2.7.13.3" evidence="2"/>
<evidence type="ECO:0000256" key="6">
    <source>
        <dbReference type="ARBA" id="ARBA00022777"/>
    </source>
</evidence>
<keyword evidence="6" id="KW-0418">Kinase</keyword>
<dbReference type="EMBL" id="RBZV01000001">
    <property type="protein sequence ID" value="RKP52239.1"/>
    <property type="molecule type" value="Genomic_DNA"/>
</dbReference>